<reference evidence="1 2" key="1">
    <citation type="submission" date="2022-10" db="EMBL/GenBank/DDBJ databases">
        <title>High-quality genome sequences of two octocoral-associated bacteria, Endozoicomonas euniceicola EF212 and Endozoicomonas gorgoniicola PS125.</title>
        <authorList>
            <person name="Chiou Y.-J."/>
            <person name="Chen Y.-H."/>
        </authorList>
    </citation>
    <scope>NUCLEOTIDE SEQUENCE [LARGE SCALE GENOMIC DNA]</scope>
    <source>
        <strain evidence="1 2">PS125</strain>
    </source>
</reference>
<gene>
    <name evidence="1" type="ORF">NX722_18200</name>
</gene>
<name>A0ABT3MZT6_9GAMM</name>
<evidence type="ECO:0000313" key="2">
    <source>
        <dbReference type="Proteomes" id="UP001209854"/>
    </source>
</evidence>
<dbReference type="EMBL" id="JAPFCC010000001">
    <property type="protein sequence ID" value="MCW7554519.1"/>
    <property type="molecule type" value="Genomic_DNA"/>
</dbReference>
<dbReference type="RefSeq" id="WP_262564274.1">
    <property type="nucleotide sequence ID" value="NZ_JAPFCC010000001.1"/>
</dbReference>
<evidence type="ECO:0000313" key="1">
    <source>
        <dbReference type="EMBL" id="MCW7554519.1"/>
    </source>
</evidence>
<accession>A0ABT3MZT6</accession>
<protein>
    <submittedName>
        <fullName evidence="1">Uncharacterized protein</fullName>
    </submittedName>
</protein>
<proteinExistence type="predicted"/>
<keyword evidence="2" id="KW-1185">Reference proteome</keyword>
<sequence>MCTGISAKWPENDLADEFLQARARYFEALRAEPKELITQAADLVALRPLISEYSDNYCRLLQNCLHLADSRDAGVAQQALLDLRHLSALDSVQIVIKDHRGHRRESVLVSPTHPLRALWLSGWSVMGQNWLKKTAKARVHAVSARDALLRNLAPIGYPPVLPTNDGSLLTAVDNLNPFWTLYAPAHEPDPRGLIGQVCEAMGLPEPDVGGASIDGKYLATRVQRYLIQHPYVQTLVINAFNTGRSVALANMLLQLQKQKAFAHIRYDIRLFVQDADAPGVGENLIELLSPLANTKVGEADAFSTTSGNHLKPKLGLAIKPLSEYRYNPEQYSAHLSLLFDVFPAQEVGAVEASAKEGYAPVHGLIQDFRVRYTDEDEIIAWSRYPKHGRALDLMGIPAHSATHSGNIRPPVPVYPATPFRSVATHRIAA</sequence>
<comment type="caution">
    <text evidence="1">The sequence shown here is derived from an EMBL/GenBank/DDBJ whole genome shotgun (WGS) entry which is preliminary data.</text>
</comment>
<organism evidence="1 2">
    <name type="scientific">Endozoicomonas gorgoniicola</name>
    <dbReference type="NCBI Taxonomy" id="1234144"/>
    <lineage>
        <taxon>Bacteria</taxon>
        <taxon>Pseudomonadati</taxon>
        <taxon>Pseudomonadota</taxon>
        <taxon>Gammaproteobacteria</taxon>
        <taxon>Oceanospirillales</taxon>
        <taxon>Endozoicomonadaceae</taxon>
        <taxon>Endozoicomonas</taxon>
    </lineage>
</organism>
<dbReference type="Proteomes" id="UP001209854">
    <property type="component" value="Unassembled WGS sequence"/>
</dbReference>